<comment type="caution">
    <text evidence="2">The sequence shown here is derived from an EMBL/GenBank/DDBJ whole genome shotgun (WGS) entry which is preliminary data.</text>
</comment>
<dbReference type="AlphaFoldDB" id="A0A150GTL4"/>
<dbReference type="EMBL" id="LSYV01000008">
    <property type="protein sequence ID" value="KXZ53216.1"/>
    <property type="molecule type" value="Genomic_DNA"/>
</dbReference>
<evidence type="ECO:0000313" key="3">
    <source>
        <dbReference type="Proteomes" id="UP000075714"/>
    </source>
</evidence>
<protein>
    <submittedName>
        <fullName evidence="2">Uncharacterized protein</fullName>
    </submittedName>
</protein>
<sequence>MQRLGGATLSVSYSCGRLDTVFPYLPYAVRSALRVDSTAAFSATDQATADKMTELLAYLAEHFLLLPGEGRGGLAANASVGVAAAPTAAATAVGLQQRTAERGPSEAQAAAVDDTHREGGAAVTEVDADDGGREQSGPASRKRLRLSPEEAQSQVSPPLPPLLLPLALTDGTACCGGNTLSLARRFKRVLAVELDAERADDLRCHRDGWAGLHRRRCGRQIRLG</sequence>
<dbReference type="PROSITE" id="PS51257">
    <property type="entry name" value="PROKAR_LIPOPROTEIN"/>
    <property type="match status" value="1"/>
</dbReference>
<accession>A0A150GTL4</accession>
<gene>
    <name evidence="2" type="ORF">GPECTOR_7g1109</name>
</gene>
<evidence type="ECO:0000313" key="2">
    <source>
        <dbReference type="EMBL" id="KXZ53216.1"/>
    </source>
</evidence>
<organism evidence="2 3">
    <name type="scientific">Gonium pectorale</name>
    <name type="common">Green alga</name>
    <dbReference type="NCBI Taxonomy" id="33097"/>
    <lineage>
        <taxon>Eukaryota</taxon>
        <taxon>Viridiplantae</taxon>
        <taxon>Chlorophyta</taxon>
        <taxon>core chlorophytes</taxon>
        <taxon>Chlorophyceae</taxon>
        <taxon>CS clade</taxon>
        <taxon>Chlamydomonadales</taxon>
        <taxon>Volvocaceae</taxon>
        <taxon>Gonium</taxon>
    </lineage>
</organism>
<feature type="region of interest" description="Disordered" evidence="1">
    <location>
        <begin position="95"/>
        <end position="158"/>
    </location>
</feature>
<dbReference type="Proteomes" id="UP000075714">
    <property type="component" value="Unassembled WGS sequence"/>
</dbReference>
<reference evidence="3" key="1">
    <citation type="journal article" date="2016" name="Nat. Commun.">
        <title>The Gonium pectorale genome demonstrates co-option of cell cycle regulation during the evolution of multicellularity.</title>
        <authorList>
            <person name="Hanschen E.R."/>
            <person name="Marriage T.N."/>
            <person name="Ferris P.J."/>
            <person name="Hamaji T."/>
            <person name="Toyoda A."/>
            <person name="Fujiyama A."/>
            <person name="Neme R."/>
            <person name="Noguchi H."/>
            <person name="Minakuchi Y."/>
            <person name="Suzuki M."/>
            <person name="Kawai-Toyooka H."/>
            <person name="Smith D.R."/>
            <person name="Sparks H."/>
            <person name="Anderson J."/>
            <person name="Bakaric R."/>
            <person name="Luria V."/>
            <person name="Karger A."/>
            <person name="Kirschner M.W."/>
            <person name="Durand P.M."/>
            <person name="Michod R.E."/>
            <person name="Nozaki H."/>
            <person name="Olson B.J."/>
        </authorList>
    </citation>
    <scope>NUCLEOTIDE SEQUENCE [LARGE SCALE GENOMIC DNA]</scope>
    <source>
        <strain evidence="3">NIES-2863</strain>
    </source>
</reference>
<dbReference type="OrthoDB" id="194443at2759"/>
<evidence type="ECO:0000256" key="1">
    <source>
        <dbReference type="SAM" id="MobiDB-lite"/>
    </source>
</evidence>
<proteinExistence type="predicted"/>
<name>A0A150GTL4_GONPE</name>
<dbReference type="STRING" id="33097.A0A150GTL4"/>
<keyword evidence="3" id="KW-1185">Reference proteome</keyword>